<gene>
    <name evidence="1" type="ORF">C8034_v011701</name>
</gene>
<comment type="caution">
    <text evidence="1">The sequence shown here is derived from an EMBL/GenBank/DDBJ whole genome shotgun (WGS) entry which is preliminary data.</text>
</comment>
<organism evidence="1 2">
    <name type="scientific">Colletotrichum sidae</name>
    <dbReference type="NCBI Taxonomy" id="1347389"/>
    <lineage>
        <taxon>Eukaryota</taxon>
        <taxon>Fungi</taxon>
        <taxon>Dikarya</taxon>
        <taxon>Ascomycota</taxon>
        <taxon>Pezizomycotina</taxon>
        <taxon>Sordariomycetes</taxon>
        <taxon>Hypocreomycetidae</taxon>
        <taxon>Glomerellales</taxon>
        <taxon>Glomerellaceae</taxon>
        <taxon>Colletotrichum</taxon>
        <taxon>Colletotrichum orbiculare species complex</taxon>
    </lineage>
</organism>
<evidence type="ECO:0000313" key="1">
    <source>
        <dbReference type="EMBL" id="TEA18135.1"/>
    </source>
</evidence>
<dbReference type="AlphaFoldDB" id="A0A4V3I3C2"/>
<dbReference type="Proteomes" id="UP000295604">
    <property type="component" value="Unassembled WGS sequence"/>
</dbReference>
<evidence type="ECO:0000313" key="2">
    <source>
        <dbReference type="Proteomes" id="UP000295604"/>
    </source>
</evidence>
<keyword evidence="2" id="KW-1185">Reference proteome</keyword>
<accession>A0A4V3I3C2</accession>
<name>A0A4V3I3C2_9PEZI</name>
<dbReference type="EMBL" id="QAPF01000071">
    <property type="protein sequence ID" value="TEA18135.1"/>
    <property type="molecule type" value="Genomic_DNA"/>
</dbReference>
<protein>
    <submittedName>
        <fullName evidence="1">Uncharacterized protein</fullName>
    </submittedName>
</protein>
<reference evidence="1 2" key="1">
    <citation type="submission" date="2018-11" db="EMBL/GenBank/DDBJ databases">
        <title>Genome sequence and assembly of Colletotrichum sidae.</title>
        <authorList>
            <person name="Gan P."/>
            <person name="Shirasu K."/>
        </authorList>
    </citation>
    <scope>NUCLEOTIDE SEQUENCE [LARGE SCALE GENOMIC DNA]</scope>
    <source>
        <strain evidence="1 2">CBS 518.97</strain>
    </source>
</reference>
<sequence>MATPCLIGASAERGAMLVSPSHTQACRASPSIHALPCAEKLATPTMACMGIDATQYPYPYCSTWYGDACYRL</sequence>
<proteinExistence type="predicted"/>